<evidence type="ECO:0000313" key="4">
    <source>
        <dbReference type="EMBL" id="MCU7548969.1"/>
    </source>
</evidence>
<gene>
    <name evidence="4" type="ORF">OCK74_07565</name>
</gene>
<reference evidence="4" key="2">
    <citation type="submission" date="2023-04" db="EMBL/GenBank/DDBJ databases">
        <title>Paracnuella aquatica gen. nov., sp. nov., a member of the family Chitinophagaceae isolated from a hot spring.</title>
        <authorList>
            <person name="Wang C."/>
        </authorList>
    </citation>
    <scope>NUCLEOTIDE SEQUENCE</scope>
    <source>
        <strain evidence="4">LB-8</strain>
    </source>
</reference>
<protein>
    <submittedName>
        <fullName evidence="4">Sugar transferase</fullName>
    </submittedName>
</protein>
<comment type="similarity">
    <text evidence="1">Belongs to the bacterial sugar transferase family.</text>
</comment>
<dbReference type="EMBL" id="JAOTIF010000003">
    <property type="protein sequence ID" value="MCU7548969.1"/>
    <property type="molecule type" value="Genomic_DNA"/>
</dbReference>
<feature type="domain" description="Bacterial sugar transferase" evidence="3">
    <location>
        <begin position="58"/>
        <end position="242"/>
    </location>
</feature>
<sequence length="250" mass="28948">MDNRNLIKNVGAQQPSEVAIVSVKRNKLSFIKSKKTPLPIKYVGFYSPLDKHVNVVGKRLFDFFLSSIFILFFLSWLIPVFALLIKLDSKGPVFFLQKRYKRNKQLFTCIKFRTMIVNDNADIQVAGFDDARITSIGRFLRKFHLDELPQLFNVCWGDMSIVGPRPYMIIENDNFEEMSISYLFRYKVKPGITGLAQSLGNFGPLMSADKLMERLELDLQYIRKWSVGSDLLIIYRTLLLMISSSNCKYN</sequence>
<dbReference type="PANTHER" id="PTHR30576:SF0">
    <property type="entry name" value="UNDECAPRENYL-PHOSPHATE N-ACETYLGALACTOSAMINYL 1-PHOSPHATE TRANSFERASE-RELATED"/>
    <property type="match status" value="1"/>
</dbReference>
<dbReference type="GO" id="GO:0016780">
    <property type="term" value="F:phosphotransferase activity, for other substituted phosphate groups"/>
    <property type="evidence" value="ECO:0007669"/>
    <property type="project" value="TreeGrafter"/>
</dbReference>
<feature type="transmembrane region" description="Helical" evidence="2">
    <location>
        <begin position="63"/>
        <end position="85"/>
    </location>
</feature>
<proteinExistence type="inferred from homology"/>
<dbReference type="Proteomes" id="UP001155483">
    <property type="component" value="Unassembled WGS sequence"/>
</dbReference>
<comment type="caution">
    <text evidence="4">The sequence shown here is derived from an EMBL/GenBank/DDBJ whole genome shotgun (WGS) entry which is preliminary data.</text>
</comment>
<keyword evidence="2" id="KW-0472">Membrane</keyword>
<evidence type="ECO:0000256" key="2">
    <source>
        <dbReference type="SAM" id="Phobius"/>
    </source>
</evidence>
<dbReference type="PANTHER" id="PTHR30576">
    <property type="entry name" value="COLANIC BIOSYNTHESIS UDP-GLUCOSE LIPID CARRIER TRANSFERASE"/>
    <property type="match status" value="1"/>
</dbReference>
<organism evidence="4 5">
    <name type="scientific">Paraflavisolibacter caeni</name>
    <dbReference type="NCBI Taxonomy" id="2982496"/>
    <lineage>
        <taxon>Bacteria</taxon>
        <taxon>Pseudomonadati</taxon>
        <taxon>Bacteroidota</taxon>
        <taxon>Chitinophagia</taxon>
        <taxon>Chitinophagales</taxon>
        <taxon>Chitinophagaceae</taxon>
        <taxon>Paraflavisolibacter</taxon>
    </lineage>
</organism>
<dbReference type="Pfam" id="PF02397">
    <property type="entry name" value="Bac_transf"/>
    <property type="match status" value="1"/>
</dbReference>
<keyword evidence="2" id="KW-1133">Transmembrane helix</keyword>
<keyword evidence="4" id="KW-0808">Transferase</keyword>
<name>A0A9X2XNS2_9BACT</name>
<reference evidence="4" key="1">
    <citation type="submission" date="2022-09" db="EMBL/GenBank/DDBJ databases">
        <authorList>
            <person name="Yuan C."/>
            <person name="Ke Z."/>
        </authorList>
    </citation>
    <scope>NUCLEOTIDE SEQUENCE</scope>
    <source>
        <strain evidence="4">LB-8</strain>
    </source>
</reference>
<dbReference type="RefSeq" id="WP_279296413.1">
    <property type="nucleotide sequence ID" value="NZ_JAOTIF010000003.1"/>
</dbReference>
<accession>A0A9X2XNS2</accession>
<dbReference type="AlphaFoldDB" id="A0A9X2XNS2"/>
<evidence type="ECO:0000313" key="5">
    <source>
        <dbReference type="Proteomes" id="UP001155483"/>
    </source>
</evidence>
<evidence type="ECO:0000259" key="3">
    <source>
        <dbReference type="Pfam" id="PF02397"/>
    </source>
</evidence>
<dbReference type="InterPro" id="IPR003362">
    <property type="entry name" value="Bact_transf"/>
</dbReference>
<evidence type="ECO:0000256" key="1">
    <source>
        <dbReference type="ARBA" id="ARBA00006464"/>
    </source>
</evidence>
<keyword evidence="2" id="KW-0812">Transmembrane</keyword>
<keyword evidence="5" id="KW-1185">Reference proteome</keyword>